<protein>
    <recommendedName>
        <fullName evidence="4">Lipoprotein</fullName>
    </recommendedName>
</protein>
<gene>
    <name evidence="2" type="ORF">I4J89_48695</name>
</gene>
<dbReference type="AlphaFoldDB" id="A0A931CLN5"/>
<dbReference type="Proteomes" id="UP000598146">
    <property type="component" value="Unassembled WGS sequence"/>
</dbReference>
<evidence type="ECO:0000313" key="3">
    <source>
        <dbReference type="Proteomes" id="UP000598146"/>
    </source>
</evidence>
<reference evidence="2" key="1">
    <citation type="submission" date="2020-11" db="EMBL/GenBank/DDBJ databases">
        <title>Isolation and identification of active actinomycetes.</title>
        <authorList>
            <person name="Sun X."/>
        </authorList>
    </citation>
    <scope>NUCLEOTIDE SEQUENCE</scope>
    <source>
        <strain evidence="2">NEAU-A11</strain>
    </source>
</reference>
<proteinExistence type="predicted"/>
<feature type="signal peptide" evidence="1">
    <location>
        <begin position="1"/>
        <end position="19"/>
    </location>
</feature>
<keyword evidence="1" id="KW-0732">Signal</keyword>
<dbReference type="EMBL" id="JADQTO010000067">
    <property type="protein sequence ID" value="MBG0569301.1"/>
    <property type="molecule type" value="Genomic_DNA"/>
</dbReference>
<feature type="chain" id="PRO_5039261148" description="Lipoprotein" evidence="1">
    <location>
        <begin position="20"/>
        <end position="178"/>
    </location>
</feature>
<accession>A0A931CLN5</accession>
<name>A0A931CLN5_9ACTN</name>
<organism evidence="2 3">
    <name type="scientific">Actinoplanes aureus</name>
    <dbReference type="NCBI Taxonomy" id="2792083"/>
    <lineage>
        <taxon>Bacteria</taxon>
        <taxon>Bacillati</taxon>
        <taxon>Actinomycetota</taxon>
        <taxon>Actinomycetes</taxon>
        <taxon>Micromonosporales</taxon>
        <taxon>Micromonosporaceae</taxon>
        <taxon>Actinoplanes</taxon>
    </lineage>
</organism>
<keyword evidence="3" id="KW-1185">Reference proteome</keyword>
<dbReference type="RefSeq" id="WP_196421040.1">
    <property type="nucleotide sequence ID" value="NZ_JADQTO010000067.1"/>
</dbReference>
<sequence>MKRLACVGATLMLHAGVLAACGASSGLDCGEQRSLAVRLADDPSLSAVESSEAVGAYTSYESYPCLENSGGSMVIAEREYDLKQPLSYDGLLELGGKAASVGQWNAFAEIRPEEAGGLGDGLVCYRNVTGNVHRYLILRTGDATAATATANNPLGAREYDSFSIAVGQSNRQVDICPK</sequence>
<comment type="caution">
    <text evidence="2">The sequence shown here is derived from an EMBL/GenBank/DDBJ whole genome shotgun (WGS) entry which is preliminary data.</text>
</comment>
<dbReference type="PROSITE" id="PS51257">
    <property type="entry name" value="PROKAR_LIPOPROTEIN"/>
    <property type="match status" value="1"/>
</dbReference>
<evidence type="ECO:0000256" key="1">
    <source>
        <dbReference type="SAM" id="SignalP"/>
    </source>
</evidence>
<evidence type="ECO:0008006" key="4">
    <source>
        <dbReference type="Google" id="ProtNLM"/>
    </source>
</evidence>
<evidence type="ECO:0000313" key="2">
    <source>
        <dbReference type="EMBL" id="MBG0569301.1"/>
    </source>
</evidence>